<dbReference type="InterPro" id="IPR012677">
    <property type="entry name" value="Nucleotide-bd_a/b_plait_sf"/>
</dbReference>
<feature type="binding site" evidence="8">
    <location>
        <position position="366"/>
    </location>
    <ligand>
        <name>S-adenosyl-L-methionine</name>
        <dbReference type="ChEBI" id="CHEBI:59789"/>
    </ligand>
</feature>
<dbReference type="InterPro" id="IPR045850">
    <property type="entry name" value="TRM2_met"/>
</dbReference>
<dbReference type="GO" id="GO:0030697">
    <property type="term" value="F:tRNA (uracil(54)-C5)-methyltransferase activity, S-adenosyl methionine-dependent"/>
    <property type="evidence" value="ECO:0007669"/>
    <property type="project" value="UniProtKB-EC"/>
</dbReference>
<reference evidence="11" key="1">
    <citation type="submission" date="2023-07" db="EMBL/GenBank/DDBJ databases">
        <title>Chromosome-level genome assembly of Artemia franciscana.</title>
        <authorList>
            <person name="Jo E."/>
        </authorList>
    </citation>
    <scope>NUCLEOTIDE SEQUENCE</scope>
    <source>
        <tissue evidence="11">Whole body</tissue>
    </source>
</reference>
<evidence type="ECO:0000259" key="10">
    <source>
        <dbReference type="PROSITE" id="PS50102"/>
    </source>
</evidence>
<organism evidence="11 12">
    <name type="scientific">Artemia franciscana</name>
    <name type="common">Brine shrimp</name>
    <name type="synonym">Artemia sanfranciscana</name>
    <dbReference type="NCBI Taxonomy" id="6661"/>
    <lineage>
        <taxon>Eukaryota</taxon>
        <taxon>Metazoa</taxon>
        <taxon>Ecdysozoa</taxon>
        <taxon>Arthropoda</taxon>
        <taxon>Crustacea</taxon>
        <taxon>Branchiopoda</taxon>
        <taxon>Anostraca</taxon>
        <taxon>Artemiidae</taxon>
        <taxon>Artemia</taxon>
    </lineage>
</organism>
<evidence type="ECO:0000256" key="4">
    <source>
        <dbReference type="ARBA" id="ARBA00022884"/>
    </source>
</evidence>
<dbReference type="GO" id="GO:0006396">
    <property type="term" value="P:RNA processing"/>
    <property type="evidence" value="ECO:0007669"/>
    <property type="project" value="InterPro"/>
</dbReference>
<dbReference type="EMBL" id="JAVRJZ010000002">
    <property type="protein sequence ID" value="KAK2725830.1"/>
    <property type="molecule type" value="Genomic_DNA"/>
</dbReference>
<dbReference type="InterPro" id="IPR029063">
    <property type="entry name" value="SAM-dependent_MTases_sf"/>
</dbReference>
<keyword evidence="1 8" id="KW-0489">Methyltransferase</keyword>
<feature type="active site" description="Nucleophile" evidence="8">
    <location>
        <position position="494"/>
    </location>
</feature>
<proteinExistence type="inferred from homology"/>
<keyword evidence="4 7" id="KW-0694">RNA-binding</keyword>
<sequence>MLRKQFFFSECAEMAGETDPYAYLNREGFTSEKFKVEISNLPKYLGMGQFKKFLAKEGFVPHKIKPMGRFAYVCFKDDMEKEKAIEKLNGVMFRGSKLEVKIAKPMKDPLVKKRKFDEVNSNVDDDKESVPISQKIENVTLPYQGMPLSEQHSLKKKYVEDVFNAYKNELKHANRSLFQSQDGNLCPIEDTVASPVDEHYRNKCDFTIGINPENSLATVGFRLASYKKGACSVGPIAHLSHLPLKTIEAVAALEEFVRKSEHAPYNPEDHTGIWKNVVIRTSDAGQMMAILVMHPQNFEEKALVELKKGIQDFVVESGIFTSFFVQFQGAKKSNDDVALEKLSGDDFISEKLCDLEFRISPLAFFQVNTKAAEVLYRLVGDIANVNLKSILLDICCGTGTIGLSLAKRCKKVYGIELIPSAIEDATYNAKANAIENCEFIAGRAEEKISRLLDGLREEDEIIAVVDPPRAGLHQKCTQALRRASKIRRLVYISCDAKCAMKSFVDLSRATSNTYSGDPFVPKRAIPVDLFPNTSHCETVILFER</sequence>
<dbReference type="EC" id="2.1.1.35" evidence="5"/>
<dbReference type="PROSITE" id="PS01230">
    <property type="entry name" value="TRMA_1"/>
    <property type="match status" value="1"/>
</dbReference>
<feature type="domain" description="RRM" evidence="10">
    <location>
        <begin position="34"/>
        <end position="105"/>
    </location>
</feature>
<dbReference type="PANTHER" id="PTHR45904">
    <property type="entry name" value="TRNA (URACIL-5-)-METHYLTRANSFERASE"/>
    <property type="match status" value="1"/>
</dbReference>
<dbReference type="Pfam" id="PF05958">
    <property type="entry name" value="tRNA_U5-meth_tr"/>
    <property type="match status" value="1"/>
</dbReference>
<feature type="binding site" evidence="8">
    <location>
        <position position="466"/>
    </location>
    <ligand>
        <name>S-adenosyl-L-methionine</name>
        <dbReference type="ChEBI" id="CHEBI:59789"/>
    </ligand>
</feature>
<dbReference type="SUPFAM" id="SSF53335">
    <property type="entry name" value="S-adenosyl-L-methionine-dependent methyltransferases"/>
    <property type="match status" value="1"/>
</dbReference>
<comment type="caution">
    <text evidence="11">The sequence shown here is derived from an EMBL/GenBank/DDBJ whole genome shotgun (WGS) entry which is preliminary data.</text>
</comment>
<evidence type="ECO:0000256" key="1">
    <source>
        <dbReference type="ARBA" id="ARBA00022603"/>
    </source>
</evidence>
<keyword evidence="2 8" id="KW-0808">Transferase</keyword>
<keyword evidence="12" id="KW-1185">Reference proteome</keyword>
<protein>
    <recommendedName>
        <fullName evidence="5">tRNA (uracil(54)-C(5))-methyltransferase</fullName>
        <ecNumber evidence="5">2.1.1.35</ecNumber>
    </recommendedName>
</protein>
<evidence type="ECO:0000256" key="5">
    <source>
        <dbReference type="ARBA" id="ARBA00033763"/>
    </source>
</evidence>
<dbReference type="InterPro" id="IPR010280">
    <property type="entry name" value="U5_MeTrfase_fam"/>
</dbReference>
<dbReference type="PROSITE" id="PS50102">
    <property type="entry name" value="RRM"/>
    <property type="match status" value="1"/>
</dbReference>
<evidence type="ECO:0000256" key="9">
    <source>
        <dbReference type="PROSITE-ProRule" id="PRU10015"/>
    </source>
</evidence>
<name>A0AA88I7W6_ARTSF</name>
<dbReference type="InterPro" id="IPR030390">
    <property type="entry name" value="MeTrfase_TrmA_AS"/>
</dbReference>
<evidence type="ECO:0000256" key="6">
    <source>
        <dbReference type="ARBA" id="ARBA00047278"/>
    </source>
</evidence>
<dbReference type="PROSITE" id="PS51687">
    <property type="entry name" value="SAM_MT_RNA_M5U"/>
    <property type="match status" value="1"/>
</dbReference>
<dbReference type="Gene3D" id="3.30.70.330">
    <property type="match status" value="1"/>
</dbReference>
<comment type="catalytic activity">
    <reaction evidence="6">
        <text>uridine(54) in tRNA + S-adenosyl-L-methionine = 5-methyluridine(54) in tRNA + S-adenosyl-L-homocysteine + H(+)</text>
        <dbReference type="Rhea" id="RHEA:42712"/>
        <dbReference type="Rhea" id="RHEA-COMP:10167"/>
        <dbReference type="Rhea" id="RHEA-COMP:10193"/>
        <dbReference type="ChEBI" id="CHEBI:15378"/>
        <dbReference type="ChEBI" id="CHEBI:57856"/>
        <dbReference type="ChEBI" id="CHEBI:59789"/>
        <dbReference type="ChEBI" id="CHEBI:65315"/>
        <dbReference type="ChEBI" id="CHEBI:74447"/>
        <dbReference type="EC" id="2.1.1.35"/>
    </reaction>
    <physiologicalReaction direction="left-to-right" evidence="6">
        <dbReference type="Rhea" id="RHEA:42713"/>
    </physiologicalReaction>
</comment>
<dbReference type="InterPro" id="IPR035979">
    <property type="entry name" value="RBD_domain_sf"/>
</dbReference>
<feature type="binding site" evidence="8">
    <location>
        <position position="416"/>
    </location>
    <ligand>
        <name>S-adenosyl-L-methionine</name>
        <dbReference type="ChEBI" id="CHEBI:59789"/>
    </ligand>
</feature>
<evidence type="ECO:0000256" key="7">
    <source>
        <dbReference type="PROSITE-ProRule" id="PRU00176"/>
    </source>
</evidence>
<comment type="similarity">
    <text evidence="8">Belongs to the class I-like SAM-binding methyltransferase superfamily. RNA M5U methyltransferase family.</text>
</comment>
<evidence type="ECO:0000256" key="3">
    <source>
        <dbReference type="ARBA" id="ARBA00022691"/>
    </source>
</evidence>
<dbReference type="InterPro" id="IPR000504">
    <property type="entry name" value="RRM_dom"/>
</dbReference>
<dbReference type="Gene3D" id="2.40.50.1070">
    <property type="match status" value="1"/>
</dbReference>
<comment type="caution">
    <text evidence="8">Lacks conserved residue(s) required for the propagation of feature annotation.</text>
</comment>
<keyword evidence="3 8" id="KW-0949">S-adenosyl-L-methionine</keyword>
<dbReference type="GO" id="GO:0032259">
    <property type="term" value="P:methylation"/>
    <property type="evidence" value="ECO:0007669"/>
    <property type="project" value="UniProtKB-KW"/>
</dbReference>
<accession>A0AA88I7W6</accession>
<dbReference type="Gene3D" id="3.40.50.150">
    <property type="entry name" value="Vaccinia Virus protein VP39"/>
    <property type="match status" value="1"/>
</dbReference>
<evidence type="ECO:0000313" key="11">
    <source>
        <dbReference type="EMBL" id="KAK2725830.1"/>
    </source>
</evidence>
<dbReference type="Proteomes" id="UP001187531">
    <property type="component" value="Unassembled WGS sequence"/>
</dbReference>
<evidence type="ECO:0000256" key="2">
    <source>
        <dbReference type="ARBA" id="ARBA00022679"/>
    </source>
</evidence>
<dbReference type="PANTHER" id="PTHR45904:SF2">
    <property type="entry name" value="TRNA (URACIL-5-)-METHYLTRANSFERASE HOMOLOG A"/>
    <property type="match status" value="1"/>
</dbReference>
<evidence type="ECO:0000313" key="12">
    <source>
        <dbReference type="Proteomes" id="UP001187531"/>
    </source>
</evidence>
<evidence type="ECO:0000256" key="8">
    <source>
        <dbReference type="PROSITE-ProRule" id="PRU01024"/>
    </source>
</evidence>
<dbReference type="AlphaFoldDB" id="A0AA88I7W6"/>
<gene>
    <name evidence="11" type="ORF">QYM36_000339</name>
</gene>
<dbReference type="GO" id="GO:0003723">
    <property type="term" value="F:RNA binding"/>
    <property type="evidence" value="ECO:0007669"/>
    <property type="project" value="UniProtKB-UniRule"/>
</dbReference>
<feature type="active site" evidence="9">
    <location>
        <position position="494"/>
    </location>
</feature>
<dbReference type="SUPFAM" id="SSF54928">
    <property type="entry name" value="RNA-binding domain, RBD"/>
    <property type="match status" value="1"/>
</dbReference>
<dbReference type="CDD" id="cd02440">
    <property type="entry name" value="AdoMet_MTases"/>
    <property type="match status" value="1"/>
</dbReference>